<dbReference type="GO" id="GO:0032040">
    <property type="term" value="C:small-subunit processome"/>
    <property type="evidence" value="ECO:0007669"/>
    <property type="project" value="TreeGrafter"/>
</dbReference>
<reference evidence="2 3" key="1">
    <citation type="submission" date="2008-07" db="EMBL/GenBank/DDBJ databases">
        <authorList>
            <person name="El-Sayed N."/>
            <person name="Caler E."/>
            <person name="Inman J."/>
            <person name="Amedeo P."/>
            <person name="Hass B."/>
            <person name="Wortman J."/>
        </authorList>
    </citation>
    <scope>NUCLEOTIDE SEQUENCE [LARGE SCALE GENOMIC DNA]</scope>
    <source>
        <strain evidence="3">ATCC 50983 / TXsc</strain>
    </source>
</reference>
<keyword evidence="1" id="KW-0698">rRNA processing</keyword>
<dbReference type="GO" id="GO:0045943">
    <property type="term" value="P:positive regulation of transcription by RNA polymerase I"/>
    <property type="evidence" value="ECO:0007669"/>
    <property type="project" value="TreeGrafter"/>
</dbReference>
<keyword evidence="1" id="KW-0687">Ribonucleoprotein</keyword>
<comment type="similarity">
    <text evidence="1">Belongs to the HEATR1/UTP10 family.</text>
</comment>
<proteinExistence type="inferred from homology"/>
<dbReference type="OMA" id="GDDSQWI"/>
<dbReference type="GO" id="GO:0030686">
    <property type="term" value="C:90S preribosome"/>
    <property type="evidence" value="ECO:0007669"/>
    <property type="project" value="TreeGrafter"/>
</dbReference>
<dbReference type="OrthoDB" id="432468at2759"/>
<dbReference type="Gene3D" id="1.25.10.10">
    <property type="entry name" value="Leucine-rich Repeat Variant"/>
    <property type="match status" value="1"/>
</dbReference>
<dbReference type="InterPro" id="IPR016024">
    <property type="entry name" value="ARM-type_fold"/>
</dbReference>
<comment type="subcellular location">
    <subcellularLocation>
        <location evidence="1">Nucleus</location>
        <location evidence="1">Nucleolus</location>
    </subcellularLocation>
</comment>
<dbReference type="PANTHER" id="PTHR13457:SF1">
    <property type="entry name" value="HEAT REPEAT-CONTAINING PROTEIN 1"/>
    <property type="match status" value="1"/>
</dbReference>
<evidence type="ECO:0000313" key="3">
    <source>
        <dbReference type="Proteomes" id="UP000007800"/>
    </source>
</evidence>
<dbReference type="GO" id="GO:0000462">
    <property type="term" value="P:maturation of SSU-rRNA from tricistronic rRNA transcript (SSU-rRNA, 5.8S rRNA, LSU-rRNA)"/>
    <property type="evidence" value="ECO:0007669"/>
    <property type="project" value="TreeGrafter"/>
</dbReference>
<dbReference type="GeneID" id="9054082"/>
<organism evidence="3">
    <name type="scientific">Perkinsus marinus (strain ATCC 50983 / TXsc)</name>
    <dbReference type="NCBI Taxonomy" id="423536"/>
    <lineage>
        <taxon>Eukaryota</taxon>
        <taxon>Sar</taxon>
        <taxon>Alveolata</taxon>
        <taxon>Perkinsozoa</taxon>
        <taxon>Perkinsea</taxon>
        <taxon>Perkinsida</taxon>
        <taxon>Perkinsidae</taxon>
        <taxon>Perkinsus</taxon>
    </lineage>
</organism>
<dbReference type="InParanoid" id="C5K5B2"/>
<dbReference type="InterPro" id="IPR011989">
    <property type="entry name" value="ARM-like"/>
</dbReference>
<keyword evidence="1" id="KW-0539">Nucleus</keyword>
<gene>
    <name evidence="2" type="ORF">Pmar_PMAR010280</name>
</gene>
<name>C5K5B2_PERM5</name>
<dbReference type="PANTHER" id="PTHR13457">
    <property type="entry name" value="BAP28"/>
    <property type="match status" value="1"/>
</dbReference>
<protein>
    <recommendedName>
        <fullName evidence="1">HEAT repeat-containing protein 1</fullName>
    </recommendedName>
</protein>
<dbReference type="EMBL" id="GG670562">
    <property type="protein sequence ID" value="EER20534.1"/>
    <property type="molecule type" value="Genomic_DNA"/>
</dbReference>
<dbReference type="RefSeq" id="XP_002788738.1">
    <property type="nucleotide sequence ID" value="XM_002788692.1"/>
</dbReference>
<keyword evidence="3" id="KW-1185">Reference proteome</keyword>
<dbReference type="InterPro" id="IPR040191">
    <property type="entry name" value="UTP10"/>
</dbReference>
<keyword evidence="1" id="KW-0690">Ribosome biogenesis</keyword>
<evidence type="ECO:0000256" key="1">
    <source>
        <dbReference type="RuleBase" id="RU367065"/>
    </source>
</evidence>
<dbReference type="GO" id="GO:0030515">
    <property type="term" value="F:snoRNA binding"/>
    <property type="evidence" value="ECO:0007669"/>
    <property type="project" value="TreeGrafter"/>
</dbReference>
<dbReference type="SUPFAM" id="SSF48371">
    <property type="entry name" value="ARM repeat"/>
    <property type="match status" value="1"/>
</dbReference>
<comment type="function">
    <text evidence="1">Involved in nucleolar processing of pre-18S ribosomal RNA.</text>
</comment>
<sequence>MSAELLRQLQVFKAKHNIAQQPKHGKVSFLYDWRDARTVEPQAIAEAALSCFQDLVAQDPTLEQFAALFEVEKEGYKGRDFLTTEENDDLNNTIERLLMHLSKHLLTEQGQTCLELLVSRYEVQTYNMEALLLAGIPFHDSPVFARLTKIVKWGDDSQWIFLDKVRKTGEPLKRQHLVHMARTSSSLWRTLCDYTRKTLKRGIVNRPLLTTINMVFLEALSESHKFTFDLAPALFPLITAALKKGSTDRQAFSFAVTMLIPLIVSSSFTDADLCSVLARAVKHALLPAFAEVVDILALGLRFSQREGNFWIKVARELNARFDTHSDQVLEAIGKSRGWTLVLSGLILPYGASSILSAVVSSGWLLRASTVAALSVCDSAVAIIANGPKESHVEEILPQLYDTFPVAVSRCALKHKCVKEVESLLPGGHVLDAQLLRHLSTTSASAREEAISQLVDRDNTTGGEAKAVAGLLVERLGVEPSHVIRMKILNSGWVWKAVSAEAKNVALVGMLKMLMPPRERITPKQYWEEVGSYLTATQVVAVDERIVEEVEAVLSLLSGEAIPSVTAVRVMKGDDLPGHGMPSATETYPGGPAGAAALIQASVMGGNGAPDAHEVVEIIESLGLDRSVDARVYAKLISLTTAEEDIGKLIGLMINNPSCKEMVKNAVTVATKRPVLLALAVGQHSFKALRMYTELAGAKANDNALFLACLLILGSDASSKHMRSSAVSVIVSRTKVPVAAAKDSWLLVNRGMEKTIEGKAYTALRKALNEREADAVGSTAVVREIIAANGGLIRWIVEVSGAVGEDLQKECMGLLRMVDSRSLLVNGAVPTATGAAVVALGEALEKCEDDKVVGKFADIVVGGTGADISDDLLGVMPNAGSRLKPKQLEKLVSRACATLPGPGAVRFLARADGISMRVLATTLLPLISGEEAVNAVLAGEALFQQTTDLKLADREVARKAVVKPLCKVLSGQEPREAALDLVCLSILGNVCQKADLALVKPVVLRAAADKQQLSAALRLCGAINSIDLLREALGQIKTPLETPQTEQLKTIVKSMVSEEGSSAAEVLDALVSAPQESARLPYTVICEIARSLDANGAALVLLLAADAPRDDVQTWISGEVLPLNIAAMVHALETARALFKGEVTFVSTAAVQYRTVSIRVVSGVVLTLTNLGVPEGTPEQYASLLLALHNVTGDAKSKKAAKSRSVATQAAGALLKALEADRIIATLIALLKNPSKQSALFTQIADAIEEGATGSWQQQYLSIPASVQEECIDAVIERASREDEAVMSNSLWSVLRGLCSALSLATLKDRVTKLVGSSEPLASGVMPLGNAQLCKATTILVKRMGASSLSYLSLLLPSLIAVLSAGEKDSTVLQPTAQCLFEITGACGQYFGPETKAVFRLCVSPEWELARIGGALSEASKDLSHLLQMTAQRLARSQPVASMMESVKSIILEACGPKHSVPSDKDIFRLQKLMSLLGYLFSRTATDVRVMGSIADPLARLLSRVVAVVQSTHVVVPPARREVRWCDAEFGWGSEALAGLTVQALSEACLHMRLADVGIVIKVLGKAMKRGGWLVEGGQKAPQTAIWLSLATELCNRGGQEIGVAVLQLMSGDILEIFKQCNEQASGSKNSSKKRKSGEEAAQEGRPWWFDLMQEALKLVAAVSNVTSEVSSDGETFESIIDAVANCSSSAKYWPSAYTAEAQSAFSLAIIAIGKRCASDNQVKYLLADLLRPCRMEPSAQVKLALLRGVTELWKAVGGPLLVGMSEVSVYAGELLEDEDAEVERATRLMLAEVETVSGESLLDKLHS</sequence>
<dbReference type="Proteomes" id="UP000007800">
    <property type="component" value="Unassembled WGS sequence"/>
</dbReference>
<accession>C5K5B2</accession>
<evidence type="ECO:0000313" key="2">
    <source>
        <dbReference type="EMBL" id="EER20534.1"/>
    </source>
</evidence>
<dbReference type="GO" id="GO:0034455">
    <property type="term" value="C:t-UTP complex"/>
    <property type="evidence" value="ECO:0007669"/>
    <property type="project" value="TreeGrafter"/>
</dbReference>